<organism evidence="7 8">
    <name type="scientific">Hippocampus comes</name>
    <name type="common">Tiger tail seahorse</name>
    <dbReference type="NCBI Taxonomy" id="109280"/>
    <lineage>
        <taxon>Eukaryota</taxon>
        <taxon>Metazoa</taxon>
        <taxon>Chordata</taxon>
        <taxon>Craniata</taxon>
        <taxon>Vertebrata</taxon>
        <taxon>Euteleostomi</taxon>
        <taxon>Actinopterygii</taxon>
        <taxon>Neopterygii</taxon>
        <taxon>Teleostei</taxon>
        <taxon>Neoteleostei</taxon>
        <taxon>Acanthomorphata</taxon>
        <taxon>Syngnathiaria</taxon>
        <taxon>Syngnathiformes</taxon>
        <taxon>Syngnathoidei</taxon>
        <taxon>Syngnathidae</taxon>
        <taxon>Hippocampus</taxon>
    </lineage>
</organism>
<dbReference type="InterPro" id="IPR035986">
    <property type="entry name" value="PKD_dom_sf"/>
</dbReference>
<feature type="transmembrane region" description="Helical" evidence="4">
    <location>
        <begin position="536"/>
        <end position="556"/>
    </location>
</feature>
<keyword evidence="4" id="KW-1133">Transmembrane helix</keyword>
<evidence type="ECO:0000256" key="4">
    <source>
        <dbReference type="SAM" id="Phobius"/>
    </source>
</evidence>
<protein>
    <submittedName>
        <fullName evidence="7">Glycoprotein nmb</fullName>
    </submittedName>
</protein>
<comment type="similarity">
    <text evidence="3">Belongs to the PMEL/NMB family.</text>
</comment>
<keyword evidence="2" id="KW-0325">Glycoprotein</keyword>
<name>A0A3Q2YP82_HIPCM</name>
<dbReference type="PANTHER" id="PTHR11861">
    <property type="entry name" value="MELANOCYTE PROTEIN PMEL 17-RELATED"/>
    <property type="match status" value="1"/>
</dbReference>
<dbReference type="Pfam" id="PF26141">
    <property type="entry name" value="PMEL_NMB_N"/>
    <property type="match status" value="1"/>
</dbReference>
<dbReference type="SUPFAM" id="SSF49299">
    <property type="entry name" value="PKD domain"/>
    <property type="match status" value="1"/>
</dbReference>
<dbReference type="Pfam" id="PF00801">
    <property type="entry name" value="PKD"/>
    <property type="match status" value="1"/>
</dbReference>
<dbReference type="PANTHER" id="PTHR11861:SF11">
    <property type="entry name" value="TRANSMEMBRANE GLYCOPROTEIN NMB"/>
    <property type="match status" value="1"/>
</dbReference>
<keyword evidence="1 5" id="KW-0732">Signal</keyword>
<dbReference type="InterPro" id="IPR059017">
    <property type="entry name" value="PMEL_NMB_N"/>
</dbReference>
<dbReference type="Pfam" id="PF20433">
    <property type="entry name" value="PKAT_KLD"/>
    <property type="match status" value="1"/>
</dbReference>
<keyword evidence="8" id="KW-1185">Reference proteome</keyword>
<dbReference type="Gene3D" id="2.60.40.10">
    <property type="entry name" value="Immunoglobulins"/>
    <property type="match status" value="1"/>
</dbReference>
<sequence>MGVLKYIFLLGCVGFVHQADGRKTYADMFPHKHSARGKSPFPIPPIPGWTPDSSPWDDYLYPPIKPKPKELMRRRGKPTVRLTSDSPALNGSVISFTAKLEYPPCQKEDDSGELVWDEHCDDANGQARSGYVYNWTSWMDDYGFGKCTDASKCNAFPDGKPFPQSNDWRRKNYVYVWHTMGQYFETCDGHSSSLNLNTSSIPLGAEVMEVMVYRKRERRKYSPLSMDNIVFYVTDMIPVAVDISQKSAVNQSANHVFFRGEDVVFRVHLHDPSGYLKTAVALDYMWDFKDGNQVVTHRDVTTHAYSTVGNRSVKLVVEAAFPTECPPATATSVPTTSTPPPTGNNTIRYKNIYTTLLFSSPVTMTMGLPTTEVLPSVDSSVTPESTLCALLRSKRVLEGNECVRYVHGIFVGNISIIEPKRPLQSKANSRIVDVLAARVTKTDISFLVKCLGSVPTSACTIVSDPTCTSVHSIMCNDVPPSAKCEVNLRRTFLKPGTYCVNITLQDSRTMTLTSTTVTINKLQATPESKNPHTIEVILSTSAVLGAFFALIACVVYRRHKVYRPIRRSLLEDAGNRAGVAGSVMRLREALFPSNEERHHLLTETHQL</sequence>
<dbReference type="CDD" id="cd00146">
    <property type="entry name" value="PKD"/>
    <property type="match status" value="1"/>
</dbReference>
<dbReference type="GO" id="GO:0007155">
    <property type="term" value="P:cell adhesion"/>
    <property type="evidence" value="ECO:0007669"/>
    <property type="project" value="TreeGrafter"/>
</dbReference>
<feature type="domain" description="PKD" evidence="6">
    <location>
        <begin position="284"/>
        <end position="317"/>
    </location>
</feature>
<dbReference type="InterPro" id="IPR013783">
    <property type="entry name" value="Ig-like_fold"/>
</dbReference>
<evidence type="ECO:0000256" key="2">
    <source>
        <dbReference type="ARBA" id="ARBA00023180"/>
    </source>
</evidence>
<evidence type="ECO:0000259" key="6">
    <source>
        <dbReference type="PROSITE" id="PS50093"/>
    </source>
</evidence>
<dbReference type="GeneTree" id="ENSGT00950000183188"/>
<dbReference type="PROSITE" id="PS50093">
    <property type="entry name" value="PKD"/>
    <property type="match status" value="1"/>
</dbReference>
<dbReference type="Proteomes" id="UP000264820">
    <property type="component" value="Unplaced"/>
</dbReference>
<proteinExistence type="inferred from homology"/>
<keyword evidence="4" id="KW-0812">Transmembrane</keyword>
<accession>A0A3Q2YP82</accession>
<evidence type="ECO:0000256" key="1">
    <source>
        <dbReference type="ARBA" id="ARBA00022729"/>
    </source>
</evidence>
<dbReference type="GO" id="GO:0005178">
    <property type="term" value="F:integrin binding"/>
    <property type="evidence" value="ECO:0007669"/>
    <property type="project" value="TreeGrafter"/>
</dbReference>
<evidence type="ECO:0000313" key="7">
    <source>
        <dbReference type="Ensembl" id="ENSHCOP00000020351.1"/>
    </source>
</evidence>
<dbReference type="AlphaFoldDB" id="A0A3Q2YP82"/>
<dbReference type="InterPro" id="IPR045219">
    <property type="entry name" value="PKAT"/>
</dbReference>
<evidence type="ECO:0000256" key="5">
    <source>
        <dbReference type="SAM" id="SignalP"/>
    </source>
</evidence>
<dbReference type="InterPro" id="IPR000601">
    <property type="entry name" value="PKD_dom"/>
</dbReference>
<reference evidence="7" key="1">
    <citation type="submission" date="2025-08" db="UniProtKB">
        <authorList>
            <consortium name="Ensembl"/>
        </authorList>
    </citation>
    <scope>IDENTIFICATION</scope>
</reference>
<evidence type="ECO:0000256" key="3">
    <source>
        <dbReference type="ARBA" id="ARBA00025776"/>
    </source>
</evidence>
<feature type="signal peptide" evidence="5">
    <location>
        <begin position="1"/>
        <end position="21"/>
    </location>
</feature>
<dbReference type="InterPro" id="IPR046846">
    <property type="entry name" value="PKAT_KLD"/>
</dbReference>
<evidence type="ECO:0000313" key="8">
    <source>
        <dbReference type="Proteomes" id="UP000264820"/>
    </source>
</evidence>
<reference evidence="7" key="2">
    <citation type="submission" date="2025-09" db="UniProtKB">
        <authorList>
            <consortium name="Ensembl"/>
        </authorList>
    </citation>
    <scope>IDENTIFICATION</scope>
</reference>
<dbReference type="GO" id="GO:0005886">
    <property type="term" value="C:plasma membrane"/>
    <property type="evidence" value="ECO:0007669"/>
    <property type="project" value="TreeGrafter"/>
</dbReference>
<keyword evidence="4" id="KW-0472">Membrane</keyword>
<feature type="chain" id="PRO_5018699467" evidence="5">
    <location>
        <begin position="22"/>
        <end position="607"/>
    </location>
</feature>
<dbReference type="Ensembl" id="ENSHCOT00000006393.1">
    <property type="protein sequence ID" value="ENSHCOP00000020351.1"/>
    <property type="gene ID" value="ENSHCOG00000006385.1"/>
</dbReference>